<comment type="caution">
    <text evidence="3">The sequence shown here is derived from an EMBL/GenBank/DDBJ whole genome shotgun (WGS) entry which is preliminary data.</text>
</comment>
<evidence type="ECO:0000313" key="4">
    <source>
        <dbReference type="Proteomes" id="UP000076442"/>
    </source>
</evidence>
<reference evidence="2 4" key="1">
    <citation type="submission" date="2015-09" db="EMBL/GenBank/DDBJ databases">
        <title>Spore heat resistance.</title>
        <authorList>
            <person name="Boekhorst J."/>
            <person name="Berendsen E.M."/>
            <person name="Wells-Bennik M.H."/>
            <person name="Kuipers O.P."/>
        </authorList>
    </citation>
    <scope>NUCLEOTIDE SEQUENCE [LARGE SCALE GENOMIC DNA]</scope>
    <source>
        <strain evidence="2 4">B4122</strain>
    </source>
</reference>
<evidence type="ECO:0000313" key="3">
    <source>
        <dbReference type="EMBL" id="MBO3792867.1"/>
    </source>
</evidence>
<gene>
    <name evidence="2" type="ORF">B4122_2311</name>
    <name evidence="3" type="ORF">J5227_00720</name>
</gene>
<proteinExistence type="predicted"/>
<dbReference type="AlphaFoldDB" id="A0A162U2G5"/>
<reference evidence="3" key="2">
    <citation type="submission" date="2021-03" db="EMBL/GenBank/DDBJ databases">
        <title>Isolation of Bacillus subtilis from fermented food sample.</title>
        <authorList>
            <person name="Lakshmanan V."/>
            <person name="Athira K."/>
            <person name="Rajagopal K."/>
        </authorList>
    </citation>
    <scope>NUCLEOTIDE SEQUENCE</scope>
    <source>
        <strain evidence="3">S1</strain>
    </source>
</reference>
<evidence type="ECO:0000256" key="1">
    <source>
        <dbReference type="SAM" id="MobiDB-lite"/>
    </source>
</evidence>
<evidence type="ECO:0000313" key="2">
    <source>
        <dbReference type="EMBL" id="KZD91669.1"/>
    </source>
</evidence>
<dbReference type="RefSeq" id="WP_014480226.1">
    <property type="nucleotide sequence ID" value="NZ_AP028964.1"/>
</dbReference>
<dbReference type="EMBL" id="JAGFPW010000001">
    <property type="protein sequence ID" value="MBO3792867.1"/>
    <property type="molecule type" value="Genomic_DNA"/>
</dbReference>
<protein>
    <submittedName>
        <fullName evidence="3">Uncharacterized protein</fullName>
    </submittedName>
</protein>
<organism evidence="3 5">
    <name type="scientific">Bacillus subtilis</name>
    <dbReference type="NCBI Taxonomy" id="1423"/>
    <lineage>
        <taxon>Bacteria</taxon>
        <taxon>Bacillati</taxon>
        <taxon>Bacillota</taxon>
        <taxon>Bacilli</taxon>
        <taxon>Bacillales</taxon>
        <taxon>Bacillaceae</taxon>
        <taxon>Bacillus</taxon>
    </lineage>
</organism>
<feature type="compositionally biased region" description="Basic residues" evidence="1">
    <location>
        <begin position="38"/>
        <end position="50"/>
    </location>
</feature>
<dbReference type="Proteomes" id="UP000665181">
    <property type="component" value="Unassembled WGS sequence"/>
</dbReference>
<dbReference type="Proteomes" id="UP000076442">
    <property type="component" value="Unassembled WGS sequence"/>
</dbReference>
<dbReference type="EMBL" id="LJZV01000012">
    <property type="protein sequence ID" value="KZD91669.1"/>
    <property type="molecule type" value="Genomic_DNA"/>
</dbReference>
<accession>A0A162U2G5</accession>
<evidence type="ECO:0000313" key="5">
    <source>
        <dbReference type="Proteomes" id="UP000665181"/>
    </source>
</evidence>
<feature type="region of interest" description="Disordered" evidence="1">
    <location>
        <begin position="28"/>
        <end position="50"/>
    </location>
</feature>
<name>A0A162U2G5_BACIU</name>
<sequence>MKEVKAMKKFVLLLAAAVITCSIGHQISGGYKGPEKERRKHHSALKIFSR</sequence>